<keyword evidence="3 10" id="KW-0479">Metal-binding</keyword>
<dbReference type="RefSeq" id="WP_133528468.1">
    <property type="nucleotide sequence ID" value="NZ_SNXO01000017.1"/>
</dbReference>
<organism evidence="14 15">
    <name type="scientific">Aminicella lysinilytica</name>
    <dbReference type="NCBI Taxonomy" id="433323"/>
    <lineage>
        <taxon>Bacteria</taxon>
        <taxon>Bacillati</taxon>
        <taxon>Bacillota</taxon>
        <taxon>Clostridia</taxon>
        <taxon>Peptostreptococcales</taxon>
        <taxon>Anaerovoracaceae</taxon>
        <taxon>Aminicella</taxon>
    </lineage>
</organism>
<dbReference type="PANTHER" id="PTHR43560">
    <property type="entry name" value="ION-TRANSLOCATING OXIDOREDUCTASE COMPLEX SUBUNIT B"/>
    <property type="match status" value="1"/>
</dbReference>
<keyword evidence="5 10" id="KW-1278">Translocase</keyword>
<feature type="binding site" evidence="10">
    <location>
        <position position="174"/>
    </location>
    <ligand>
        <name>[4Fe-4S] cluster</name>
        <dbReference type="ChEBI" id="CHEBI:49883"/>
        <label>3</label>
    </ligand>
</feature>
<evidence type="ECO:0000256" key="4">
    <source>
        <dbReference type="ARBA" id="ARBA00022737"/>
    </source>
</evidence>
<feature type="binding site" evidence="10">
    <location>
        <position position="148"/>
    </location>
    <ligand>
        <name>[4Fe-4S] cluster</name>
        <dbReference type="ChEBI" id="CHEBI:49883"/>
        <label>2</label>
    </ligand>
</feature>
<dbReference type="InterPro" id="IPR017900">
    <property type="entry name" value="4Fe4S_Fe_S_CS"/>
</dbReference>
<protein>
    <recommendedName>
        <fullName evidence="10">Ion-translocating oxidoreductase complex subunit B</fullName>
        <ecNumber evidence="10">7.-.-.-</ecNumber>
    </recommendedName>
    <alternativeName>
        <fullName evidence="10">Rnf electron transport complex subunit B</fullName>
    </alternativeName>
</protein>
<feature type="binding site" evidence="10">
    <location>
        <position position="171"/>
    </location>
    <ligand>
        <name>[4Fe-4S] cluster</name>
        <dbReference type="ChEBI" id="CHEBI:49883"/>
        <label>3</label>
    </ligand>
</feature>
<proteinExistence type="inferred from homology"/>
<comment type="cofactor">
    <cofactor evidence="10">
        <name>[4Fe-4S] cluster</name>
        <dbReference type="ChEBI" id="CHEBI:49883"/>
    </cofactor>
    <text evidence="10">Binds 3 [4Fe-4S] clusters.</text>
</comment>
<dbReference type="GO" id="GO:0022900">
    <property type="term" value="P:electron transport chain"/>
    <property type="evidence" value="ECO:0007669"/>
    <property type="project" value="UniProtKB-UniRule"/>
</dbReference>
<sequence length="294" mass="29951">MNLIVIAVVVVVLIGFVGAAILSFASKVFAVPVDETFVKLRAELPGANCGGCGFAGCDDYANALSEDHTLSCSKCPVGGPDVATKLGDILGVSAGAGEKQVAVVQCNGTKEAAKALLTYNDIKTCKAAKQLFGGMNACPFGCLGLGDCTAACEFDAIHICDGVAVVNRNDCVACGACATACPNNLIRISPAKNLVIVQCANKAKGGEARKACSNACIGCGKCEKTCKFDAIHVEDNLAFIDPEKCKNCGMCAKECPTGAIVNMKVKKAKPAAPKAEAAPAPAKEAAPAEENAQA</sequence>
<dbReference type="PROSITE" id="PS51656">
    <property type="entry name" value="4FE4S"/>
    <property type="match status" value="1"/>
</dbReference>
<dbReference type="InterPro" id="IPR050395">
    <property type="entry name" value="4Fe4S_Ferredoxin_RnfB"/>
</dbReference>
<dbReference type="GO" id="GO:0046872">
    <property type="term" value="F:metal ion binding"/>
    <property type="evidence" value="ECO:0007669"/>
    <property type="project" value="UniProtKB-KW"/>
</dbReference>
<feature type="binding site" evidence="10">
    <location>
        <position position="75"/>
    </location>
    <ligand>
        <name>[4Fe-4S] cluster</name>
        <dbReference type="ChEBI" id="CHEBI:49883"/>
        <label>1</label>
    </ligand>
</feature>
<evidence type="ECO:0000256" key="9">
    <source>
        <dbReference type="ARBA" id="ARBA00023136"/>
    </source>
</evidence>
<evidence type="ECO:0000256" key="11">
    <source>
        <dbReference type="SAM" id="MobiDB-lite"/>
    </source>
</evidence>
<dbReference type="GO" id="GO:0009055">
    <property type="term" value="F:electron transfer activity"/>
    <property type="evidence" value="ECO:0007669"/>
    <property type="project" value="InterPro"/>
</dbReference>
<feature type="binding site" evidence="10">
    <location>
        <position position="177"/>
    </location>
    <ligand>
        <name>[4Fe-4S] cluster</name>
        <dbReference type="ChEBI" id="CHEBI:49883"/>
        <label>3</label>
    </ligand>
</feature>
<gene>
    <name evidence="10" type="primary">rnfB</name>
    <name evidence="14" type="ORF">EV211_11743</name>
</gene>
<keyword evidence="6 10" id="KW-0249">Electron transport</keyword>
<comment type="subunit">
    <text evidence="10">The complex is composed of six subunits: RnfA, RnfB, RnfC, RnfD, RnfE and RnfG.</text>
</comment>
<feature type="binding site" evidence="10">
    <location>
        <position position="52"/>
    </location>
    <ligand>
        <name>[4Fe-4S] cluster</name>
        <dbReference type="ChEBI" id="CHEBI:49883"/>
        <label>1</label>
    </ligand>
</feature>
<feature type="domain" description="4Fe-4S" evidence="13">
    <location>
        <begin position="32"/>
        <end position="92"/>
    </location>
</feature>
<dbReference type="GO" id="GO:0051539">
    <property type="term" value="F:4 iron, 4 sulfur cluster binding"/>
    <property type="evidence" value="ECO:0007669"/>
    <property type="project" value="UniProtKB-UniRule"/>
</dbReference>
<feature type="binding site" evidence="10">
    <location>
        <position position="138"/>
    </location>
    <ligand>
        <name>[4Fe-4S] cluster</name>
        <dbReference type="ChEBI" id="CHEBI:49883"/>
        <label>2</label>
    </ligand>
</feature>
<dbReference type="InterPro" id="IPR017896">
    <property type="entry name" value="4Fe4S_Fe-S-bd"/>
</dbReference>
<evidence type="ECO:0000256" key="5">
    <source>
        <dbReference type="ARBA" id="ARBA00022967"/>
    </source>
</evidence>
<dbReference type="Pfam" id="PF12838">
    <property type="entry name" value="Fer4_7"/>
    <property type="match status" value="1"/>
</dbReference>
<feature type="binding site" evidence="10">
    <location>
        <position position="181"/>
    </location>
    <ligand>
        <name>[4Fe-4S] cluster</name>
        <dbReference type="ChEBI" id="CHEBI:49883"/>
        <label>2</label>
    </ligand>
</feature>
<dbReference type="PROSITE" id="PS00198">
    <property type="entry name" value="4FE4S_FER_1"/>
    <property type="match status" value="1"/>
</dbReference>
<feature type="region of interest" description="Disordered" evidence="11">
    <location>
        <begin position="271"/>
        <end position="294"/>
    </location>
</feature>
<reference evidence="14 15" key="1">
    <citation type="submission" date="2019-03" db="EMBL/GenBank/DDBJ databases">
        <title>Genomic Encyclopedia of Type Strains, Phase IV (KMG-IV): sequencing the most valuable type-strain genomes for metagenomic binning, comparative biology and taxonomic classification.</title>
        <authorList>
            <person name="Goeker M."/>
        </authorList>
    </citation>
    <scope>NUCLEOTIDE SEQUENCE [LARGE SCALE GENOMIC DNA]</scope>
    <source>
        <strain evidence="14 15">DSM 28287</strain>
    </source>
</reference>
<evidence type="ECO:0000256" key="6">
    <source>
        <dbReference type="ARBA" id="ARBA00022982"/>
    </source>
</evidence>
<dbReference type="Pfam" id="PF00037">
    <property type="entry name" value="Fer4"/>
    <property type="match status" value="1"/>
</dbReference>
<feature type="binding site" evidence="10">
    <location>
        <position position="49"/>
    </location>
    <ligand>
        <name>[4Fe-4S] cluster</name>
        <dbReference type="ChEBI" id="CHEBI:49883"/>
        <label>1</label>
    </ligand>
</feature>
<feature type="binding site" evidence="10">
    <location>
        <position position="142"/>
    </location>
    <ligand>
        <name>[4Fe-4S] cluster</name>
        <dbReference type="ChEBI" id="CHEBI:49883"/>
        <label>2</label>
    </ligand>
</feature>
<dbReference type="Pfam" id="PF04060">
    <property type="entry name" value="FeS"/>
    <property type="match status" value="1"/>
</dbReference>
<keyword evidence="9 10" id="KW-0472">Membrane</keyword>
<evidence type="ECO:0000256" key="10">
    <source>
        <dbReference type="HAMAP-Rule" id="MF_00463"/>
    </source>
</evidence>
<evidence type="ECO:0000259" key="12">
    <source>
        <dbReference type="PROSITE" id="PS51379"/>
    </source>
</evidence>
<evidence type="ECO:0000256" key="1">
    <source>
        <dbReference type="ARBA" id="ARBA00022448"/>
    </source>
</evidence>
<keyword evidence="10" id="KW-1003">Cell membrane</keyword>
<keyword evidence="7 10" id="KW-0408">Iron</keyword>
<dbReference type="EMBL" id="SNXO01000017">
    <property type="protein sequence ID" value="TDP56329.1"/>
    <property type="molecule type" value="Genomic_DNA"/>
</dbReference>
<dbReference type="PANTHER" id="PTHR43560:SF1">
    <property type="entry name" value="ION-TRANSLOCATING OXIDOREDUCTASE COMPLEX SUBUNIT B"/>
    <property type="match status" value="1"/>
</dbReference>
<evidence type="ECO:0000259" key="13">
    <source>
        <dbReference type="PROSITE" id="PS51656"/>
    </source>
</evidence>
<evidence type="ECO:0000256" key="8">
    <source>
        <dbReference type="ARBA" id="ARBA00023014"/>
    </source>
</evidence>
<dbReference type="HAMAP" id="MF_00463">
    <property type="entry name" value="RsxB_RnfB"/>
    <property type="match status" value="1"/>
</dbReference>
<comment type="caution">
    <text evidence="14">The sequence shown here is derived from an EMBL/GenBank/DDBJ whole genome shotgun (WGS) entry which is preliminary data.</text>
</comment>
<dbReference type="InterPro" id="IPR007202">
    <property type="entry name" value="4Fe-4S_dom"/>
</dbReference>
<dbReference type="SUPFAM" id="SSF54862">
    <property type="entry name" value="4Fe-4S ferredoxins"/>
    <property type="match status" value="1"/>
</dbReference>
<feature type="domain" description="4Fe-4S ferredoxin-type" evidence="12">
    <location>
        <begin position="236"/>
        <end position="266"/>
    </location>
</feature>
<evidence type="ECO:0000256" key="3">
    <source>
        <dbReference type="ARBA" id="ARBA00022723"/>
    </source>
</evidence>
<name>A0A4R6Q2U6_9FIRM</name>
<keyword evidence="8 10" id="KW-0411">Iron-sulfur</keyword>
<feature type="domain" description="4Fe-4S ferredoxin-type" evidence="12">
    <location>
        <begin position="206"/>
        <end position="235"/>
    </location>
</feature>
<dbReference type="OrthoDB" id="9789936at2"/>
<feature type="binding site" evidence="10">
    <location>
        <position position="57"/>
    </location>
    <ligand>
        <name>[4Fe-4S] cluster</name>
        <dbReference type="ChEBI" id="CHEBI:49883"/>
        <label>1</label>
    </ligand>
</feature>
<feature type="region of interest" description="Hydrophobic" evidence="10">
    <location>
        <begin position="1"/>
        <end position="26"/>
    </location>
</feature>
<comment type="subcellular location">
    <subcellularLocation>
        <location evidence="10">Cell membrane</location>
    </subcellularLocation>
</comment>
<dbReference type="Proteomes" id="UP000295500">
    <property type="component" value="Unassembled WGS sequence"/>
</dbReference>
<evidence type="ECO:0000256" key="2">
    <source>
        <dbReference type="ARBA" id="ARBA00022485"/>
    </source>
</evidence>
<comment type="caution">
    <text evidence="10">Lacks conserved residue(s) required for the propagation of feature annotation.</text>
</comment>
<evidence type="ECO:0000256" key="7">
    <source>
        <dbReference type="ARBA" id="ARBA00023004"/>
    </source>
</evidence>
<dbReference type="Gene3D" id="1.10.15.40">
    <property type="entry name" value="Electron transport complex subunit B, putative Fe-S cluster"/>
    <property type="match status" value="1"/>
</dbReference>
<dbReference type="GO" id="GO:0005886">
    <property type="term" value="C:plasma membrane"/>
    <property type="evidence" value="ECO:0007669"/>
    <property type="project" value="UniProtKB-SubCell"/>
</dbReference>
<dbReference type="AlphaFoldDB" id="A0A4R6Q2U6"/>
<comment type="similarity">
    <text evidence="10">Belongs to the 4Fe4S bacterial-type ferredoxin family. RnfB subfamily.</text>
</comment>
<keyword evidence="4 10" id="KW-0677">Repeat</keyword>
<accession>A0A4R6Q2U6</accession>
<dbReference type="CDD" id="cd10549">
    <property type="entry name" value="MtMvhB_like"/>
    <property type="match status" value="1"/>
</dbReference>
<dbReference type="InterPro" id="IPR010207">
    <property type="entry name" value="Elect_transpt_cplx_RnfB/RsxB"/>
</dbReference>
<keyword evidence="2 10" id="KW-0004">4Fe-4S</keyword>
<evidence type="ECO:0000313" key="15">
    <source>
        <dbReference type="Proteomes" id="UP000295500"/>
    </source>
</evidence>
<dbReference type="Gene3D" id="3.30.70.20">
    <property type="match status" value="2"/>
</dbReference>
<evidence type="ECO:0000313" key="14">
    <source>
        <dbReference type="EMBL" id="TDP56329.1"/>
    </source>
</evidence>
<comment type="function">
    <text evidence="10">Part of a membrane-bound complex that couples electron transfer with translocation of ions across the membrane.</text>
</comment>
<feature type="domain" description="4Fe-4S ferredoxin-type" evidence="12">
    <location>
        <begin position="162"/>
        <end position="191"/>
    </location>
</feature>
<dbReference type="EC" id="7.-.-.-" evidence="10"/>
<feature type="binding site" evidence="10">
    <location>
        <position position="152"/>
    </location>
    <ligand>
        <name>[4Fe-4S] cluster</name>
        <dbReference type="ChEBI" id="CHEBI:49883"/>
        <label>3</label>
    </ligand>
</feature>
<dbReference type="PROSITE" id="PS51379">
    <property type="entry name" value="4FE4S_FER_2"/>
    <property type="match status" value="3"/>
</dbReference>
<keyword evidence="15" id="KW-1185">Reference proteome</keyword>
<keyword evidence="1 10" id="KW-0813">Transport</keyword>